<evidence type="ECO:0008006" key="3">
    <source>
        <dbReference type="Google" id="ProtNLM"/>
    </source>
</evidence>
<name>A0A5C5TRF5_9GAMM</name>
<gene>
    <name evidence="1" type="ORF">FQY79_15005</name>
</gene>
<accession>A0A5C5TRF5</accession>
<dbReference type="Proteomes" id="UP000315949">
    <property type="component" value="Unassembled WGS sequence"/>
</dbReference>
<keyword evidence="2" id="KW-1185">Reference proteome</keyword>
<sequence>MSRFRFRSPPIAAQAVLLGLLVFGLLLQPVIAAVGEIHALAHDPSGTHQHELRTGISDGEQAVPGEQGQGESETLHMFVHFAHCCGFTAALLPGVAQLSALSPAGQLMATKLVLLPSAHLSSPFKPPIYA</sequence>
<proteinExistence type="predicted"/>
<evidence type="ECO:0000313" key="2">
    <source>
        <dbReference type="Proteomes" id="UP000315949"/>
    </source>
</evidence>
<reference evidence="1 2" key="1">
    <citation type="submission" date="2019-07" db="EMBL/GenBank/DDBJ databases">
        <title>Luteimonas sp. YD-1 nov., isolated from acidic soil.</title>
        <authorList>
            <person name="Zhou J."/>
        </authorList>
    </citation>
    <scope>NUCLEOTIDE SEQUENCE [LARGE SCALE GENOMIC DNA]</scope>
    <source>
        <strain evidence="1 2">YD-1</strain>
    </source>
</reference>
<dbReference type="RefSeq" id="WP_146313696.1">
    <property type="nucleotide sequence ID" value="NZ_VOHE01000014.1"/>
</dbReference>
<organism evidence="1 2">
    <name type="scientific">Luteimonas wenzhouensis</name>
    <dbReference type="NCBI Taxonomy" id="2599615"/>
    <lineage>
        <taxon>Bacteria</taxon>
        <taxon>Pseudomonadati</taxon>
        <taxon>Pseudomonadota</taxon>
        <taxon>Gammaproteobacteria</taxon>
        <taxon>Lysobacterales</taxon>
        <taxon>Lysobacteraceae</taxon>
        <taxon>Luteimonas</taxon>
    </lineage>
</organism>
<dbReference type="AlphaFoldDB" id="A0A5C5TRF5"/>
<dbReference type="EMBL" id="VOHE01000014">
    <property type="protein sequence ID" value="TWT16853.1"/>
    <property type="molecule type" value="Genomic_DNA"/>
</dbReference>
<comment type="caution">
    <text evidence="1">The sequence shown here is derived from an EMBL/GenBank/DDBJ whole genome shotgun (WGS) entry which is preliminary data.</text>
</comment>
<dbReference type="OrthoDB" id="5974854at2"/>
<evidence type="ECO:0000313" key="1">
    <source>
        <dbReference type="EMBL" id="TWT16853.1"/>
    </source>
</evidence>
<protein>
    <recommendedName>
        <fullName evidence="3">DUF2946 domain-containing protein</fullName>
    </recommendedName>
</protein>